<dbReference type="PANTHER" id="PTHR43798:SF33">
    <property type="entry name" value="HYDROLASE, PUTATIVE (AFU_ORTHOLOGUE AFUA_2G14860)-RELATED"/>
    <property type="match status" value="1"/>
</dbReference>
<dbReference type="Proteomes" id="UP000277294">
    <property type="component" value="Unassembled WGS sequence"/>
</dbReference>
<organism evidence="2 3">
    <name type="scientific">Pigmentiphaga humi</name>
    <dbReference type="NCBI Taxonomy" id="2478468"/>
    <lineage>
        <taxon>Bacteria</taxon>
        <taxon>Pseudomonadati</taxon>
        <taxon>Pseudomonadota</taxon>
        <taxon>Betaproteobacteria</taxon>
        <taxon>Burkholderiales</taxon>
        <taxon>Alcaligenaceae</taxon>
        <taxon>Pigmentiphaga</taxon>
    </lineage>
</organism>
<reference evidence="2 3" key="1">
    <citation type="submission" date="2018-10" db="EMBL/GenBank/DDBJ databases">
        <authorList>
            <person name="Criscuolo A."/>
        </authorList>
    </citation>
    <scope>NUCLEOTIDE SEQUENCE [LARGE SCALE GENOMIC DNA]</scope>
    <source>
        <strain evidence="2">DnA1</strain>
    </source>
</reference>
<keyword evidence="2" id="KW-0378">Hydrolase</keyword>
<dbReference type="Gene3D" id="3.40.50.1820">
    <property type="entry name" value="alpha/beta hydrolase"/>
    <property type="match status" value="1"/>
</dbReference>
<dbReference type="SUPFAM" id="SSF53474">
    <property type="entry name" value="alpha/beta-Hydrolases"/>
    <property type="match status" value="1"/>
</dbReference>
<protein>
    <submittedName>
        <fullName evidence="2">2-hydroxy-6-oxononadienedioate/2-hydroxy-6-oxononatrienedioate hydrolase</fullName>
        <ecNumber evidence="2">3.7.1.14</ecNumber>
    </submittedName>
</protein>
<feature type="domain" description="AB hydrolase-1" evidence="1">
    <location>
        <begin position="39"/>
        <end position="254"/>
    </location>
</feature>
<gene>
    <name evidence="2" type="primary">mhpC_3</name>
    <name evidence="2" type="ORF">PIGHUM_04145</name>
</gene>
<dbReference type="GO" id="GO:0016787">
    <property type="term" value="F:hydrolase activity"/>
    <property type="evidence" value="ECO:0007669"/>
    <property type="project" value="UniProtKB-KW"/>
</dbReference>
<dbReference type="GO" id="GO:0016020">
    <property type="term" value="C:membrane"/>
    <property type="evidence" value="ECO:0007669"/>
    <property type="project" value="TreeGrafter"/>
</dbReference>
<proteinExistence type="predicted"/>
<dbReference type="RefSeq" id="WP_124081633.1">
    <property type="nucleotide sequence ID" value="NZ_UWPJ01000034.1"/>
</dbReference>
<name>A0A3P4B8V3_9BURK</name>
<evidence type="ECO:0000259" key="1">
    <source>
        <dbReference type="Pfam" id="PF12697"/>
    </source>
</evidence>
<dbReference type="InterPro" id="IPR029058">
    <property type="entry name" value="AB_hydrolase_fold"/>
</dbReference>
<evidence type="ECO:0000313" key="2">
    <source>
        <dbReference type="EMBL" id="VCU72050.1"/>
    </source>
</evidence>
<evidence type="ECO:0000313" key="3">
    <source>
        <dbReference type="Proteomes" id="UP000277294"/>
    </source>
</evidence>
<dbReference type="OrthoDB" id="9780765at2"/>
<dbReference type="PRINTS" id="PR00111">
    <property type="entry name" value="ABHYDROLASE"/>
</dbReference>
<dbReference type="Pfam" id="PF12697">
    <property type="entry name" value="Abhydrolase_6"/>
    <property type="match status" value="1"/>
</dbReference>
<dbReference type="AlphaFoldDB" id="A0A3P4B8V3"/>
<dbReference type="EMBL" id="UWPJ01000034">
    <property type="protein sequence ID" value="VCU72050.1"/>
    <property type="molecule type" value="Genomic_DNA"/>
</dbReference>
<dbReference type="EC" id="3.7.1.14" evidence="2"/>
<accession>A0A3P4B8V3</accession>
<dbReference type="InterPro" id="IPR000073">
    <property type="entry name" value="AB_hydrolase_1"/>
</dbReference>
<keyword evidence="3" id="KW-1185">Reference proteome</keyword>
<sequence>MNETLIERRTVEAGGVRTEIWDSGTGEVRFLFLHPERGLHGSAPFLRRLAQSGRVIAPYHPGFRFDAPVHFRSMDDLSYFYLDLMEALDLRDVTVVGASLGGWLAMEIASMDCSRIASMCLVAPAGVKVAGRTSHDMRDIFSLEPSAVETVSFHDPGRAPSPPSPDDAEQLELAIRAREASARYAWLPYMHNPKLGMRLHRIRVPSLVLWGSEDRIASPSVGEVLARRLPAGTFRMIEDSGHYPHIEQDKKVAAETAIWRERHERSALGEMKGVA</sequence>
<dbReference type="InterPro" id="IPR050266">
    <property type="entry name" value="AB_hydrolase_sf"/>
</dbReference>
<dbReference type="PANTHER" id="PTHR43798">
    <property type="entry name" value="MONOACYLGLYCEROL LIPASE"/>
    <property type="match status" value="1"/>
</dbReference>